<evidence type="ECO:0000256" key="1">
    <source>
        <dbReference type="ARBA" id="ARBA00000085"/>
    </source>
</evidence>
<dbReference type="Proteomes" id="UP000307602">
    <property type="component" value="Unassembled WGS sequence"/>
</dbReference>
<feature type="coiled-coil region" evidence="9">
    <location>
        <begin position="528"/>
        <end position="555"/>
    </location>
</feature>
<keyword evidence="13" id="KW-1185">Reference proteome</keyword>
<feature type="transmembrane region" description="Helical" evidence="10">
    <location>
        <begin position="430"/>
        <end position="449"/>
    </location>
</feature>
<dbReference type="InterPro" id="IPR019734">
    <property type="entry name" value="TPR_rpt"/>
</dbReference>
<sequence>MNKYCFFIACLLVSFNINSQNSSFDVMLDSIHRLRRLSENEKSDLDAKFKYAKFASELSYKTKIDSIILKSNTNLAYLYVLKNNLEQSKKLLDKNLKLAYKLNDSSYPILDTYSLLGYYHHIIEIQNDSAYYYYNKALKITRKLKNVSTEIDILNNISNLQFNEHNYVNSNANLIEAINKINLLPKNNKNLDKISYLYNRIALNAKYLKLYDKAIEYHKKALSINNKISDEHEISIYVNKFKNYLDIKINLAEAYKEKKDYKKTLFIYKELLENKSLLKKDPLSYVAILNNKAYTLFLAKNNNTKYINSLFNKAYKISDSLNALYEIASGGNDMAEFYYTVNKKDSALILSKRSYRIGKEIKNHYEVSRSLLMLSKIKKGEAGKQYLYEHIKLNDSLLDIERASRNKFARIQYETDNYIDETKRLTTQNILIVVIGLIIILIFILILIIRIQITKNKMLSFESEQQKANDEIYSLMLRQQAKVEEGRLLERHRISEELHDGILNKLSGSRLGLEFLSMDEDNPNKKNYSFYINEIQSIEREIRDLSHELKNTLLDADKNFITILEEYIHNQSKLNTFTYSINQNNVIFWEDINDYIKINLYRIIQEAIQNTIKHAKATNITINFSINSNNLRVEIIDDGMGFDSTQKNDGIGLVNIESRISKLKGELQIISKPKNGTVLKIQIPLFKSL</sequence>
<keyword evidence="8" id="KW-0902">Two-component regulatory system</keyword>
<gene>
    <name evidence="12" type="ORF">EM932_00655</name>
</gene>
<evidence type="ECO:0000256" key="9">
    <source>
        <dbReference type="SAM" id="Coils"/>
    </source>
</evidence>
<dbReference type="PANTHER" id="PTHR24421:SF10">
    <property type="entry name" value="NITRATE_NITRITE SENSOR PROTEIN NARQ"/>
    <property type="match status" value="1"/>
</dbReference>
<dbReference type="GO" id="GO:0000155">
    <property type="term" value="F:phosphorelay sensor kinase activity"/>
    <property type="evidence" value="ECO:0007669"/>
    <property type="project" value="InterPro"/>
</dbReference>
<keyword evidence="4" id="KW-0808">Transferase</keyword>
<organism evidence="12 13">
    <name type="scientific">Flavivirga rizhaonensis</name>
    <dbReference type="NCBI Taxonomy" id="2559571"/>
    <lineage>
        <taxon>Bacteria</taxon>
        <taxon>Pseudomonadati</taxon>
        <taxon>Bacteroidota</taxon>
        <taxon>Flavobacteriia</taxon>
        <taxon>Flavobacteriales</taxon>
        <taxon>Flavobacteriaceae</taxon>
        <taxon>Flavivirga</taxon>
    </lineage>
</organism>
<dbReference type="Pfam" id="PF07730">
    <property type="entry name" value="HisKA_3"/>
    <property type="match status" value="1"/>
</dbReference>
<keyword evidence="7" id="KW-0067">ATP-binding</keyword>
<keyword evidence="3" id="KW-0597">Phosphoprotein</keyword>
<keyword evidence="6" id="KW-0418">Kinase</keyword>
<evidence type="ECO:0000259" key="11">
    <source>
        <dbReference type="PROSITE" id="PS50109"/>
    </source>
</evidence>
<evidence type="ECO:0000256" key="6">
    <source>
        <dbReference type="ARBA" id="ARBA00022777"/>
    </source>
</evidence>
<dbReference type="Gene3D" id="1.25.40.10">
    <property type="entry name" value="Tetratricopeptide repeat domain"/>
    <property type="match status" value="2"/>
</dbReference>
<feature type="domain" description="Histidine kinase" evidence="11">
    <location>
        <begin position="600"/>
        <end position="687"/>
    </location>
</feature>
<evidence type="ECO:0000256" key="8">
    <source>
        <dbReference type="ARBA" id="ARBA00023012"/>
    </source>
</evidence>
<accession>A0A4S1E3P6</accession>
<dbReference type="InterPro" id="IPR003594">
    <property type="entry name" value="HATPase_dom"/>
</dbReference>
<dbReference type="AlphaFoldDB" id="A0A4S1E3P6"/>
<dbReference type="PROSITE" id="PS50109">
    <property type="entry name" value="HIS_KIN"/>
    <property type="match status" value="1"/>
</dbReference>
<name>A0A4S1E3P6_9FLAO</name>
<reference evidence="12 13" key="1">
    <citation type="submission" date="2019-04" db="EMBL/GenBank/DDBJ databases">
        <authorList>
            <person name="Liu A."/>
        </authorList>
    </citation>
    <scope>NUCLEOTIDE SEQUENCE [LARGE SCALE GENOMIC DNA]</scope>
    <source>
        <strain evidence="12 13">RZ03</strain>
    </source>
</reference>
<dbReference type="Gene3D" id="3.30.565.10">
    <property type="entry name" value="Histidine kinase-like ATPase, C-terminal domain"/>
    <property type="match status" value="1"/>
</dbReference>
<evidence type="ECO:0000256" key="3">
    <source>
        <dbReference type="ARBA" id="ARBA00022553"/>
    </source>
</evidence>
<keyword evidence="5" id="KW-0547">Nucleotide-binding</keyword>
<dbReference type="GO" id="GO:0046983">
    <property type="term" value="F:protein dimerization activity"/>
    <property type="evidence" value="ECO:0007669"/>
    <property type="project" value="InterPro"/>
</dbReference>
<dbReference type="InterPro" id="IPR011712">
    <property type="entry name" value="Sig_transdc_His_kin_sub3_dim/P"/>
</dbReference>
<dbReference type="SMART" id="SM00028">
    <property type="entry name" value="TPR"/>
    <property type="match status" value="3"/>
</dbReference>
<evidence type="ECO:0000256" key="4">
    <source>
        <dbReference type="ARBA" id="ARBA00022679"/>
    </source>
</evidence>
<comment type="caution">
    <text evidence="12">The sequence shown here is derived from an EMBL/GenBank/DDBJ whole genome shotgun (WGS) entry which is preliminary data.</text>
</comment>
<keyword evidence="10" id="KW-0472">Membrane</keyword>
<proteinExistence type="predicted"/>
<dbReference type="GO" id="GO:0016020">
    <property type="term" value="C:membrane"/>
    <property type="evidence" value="ECO:0007669"/>
    <property type="project" value="InterPro"/>
</dbReference>
<dbReference type="PANTHER" id="PTHR24421">
    <property type="entry name" value="NITRATE/NITRITE SENSOR PROTEIN NARX-RELATED"/>
    <property type="match status" value="1"/>
</dbReference>
<dbReference type="InterPro" id="IPR036890">
    <property type="entry name" value="HATPase_C_sf"/>
</dbReference>
<dbReference type="InterPro" id="IPR011990">
    <property type="entry name" value="TPR-like_helical_dom_sf"/>
</dbReference>
<protein>
    <recommendedName>
        <fullName evidence="2">histidine kinase</fullName>
        <ecNumber evidence="2">2.7.13.3</ecNumber>
    </recommendedName>
</protein>
<keyword evidence="9" id="KW-0175">Coiled coil</keyword>
<dbReference type="Gene3D" id="1.20.5.1930">
    <property type="match status" value="1"/>
</dbReference>
<evidence type="ECO:0000256" key="2">
    <source>
        <dbReference type="ARBA" id="ARBA00012438"/>
    </source>
</evidence>
<dbReference type="SMART" id="SM00387">
    <property type="entry name" value="HATPase_c"/>
    <property type="match status" value="1"/>
</dbReference>
<dbReference type="EC" id="2.7.13.3" evidence="2"/>
<evidence type="ECO:0000313" key="13">
    <source>
        <dbReference type="Proteomes" id="UP000307602"/>
    </source>
</evidence>
<dbReference type="GO" id="GO:0005524">
    <property type="term" value="F:ATP binding"/>
    <property type="evidence" value="ECO:0007669"/>
    <property type="project" value="UniProtKB-KW"/>
</dbReference>
<dbReference type="InterPro" id="IPR005467">
    <property type="entry name" value="His_kinase_dom"/>
</dbReference>
<dbReference type="InterPro" id="IPR050482">
    <property type="entry name" value="Sensor_HK_TwoCompSys"/>
</dbReference>
<evidence type="ECO:0000256" key="10">
    <source>
        <dbReference type="SAM" id="Phobius"/>
    </source>
</evidence>
<dbReference type="SUPFAM" id="SSF55874">
    <property type="entry name" value="ATPase domain of HSP90 chaperone/DNA topoisomerase II/histidine kinase"/>
    <property type="match status" value="1"/>
</dbReference>
<dbReference type="EMBL" id="SRSO01000001">
    <property type="protein sequence ID" value="TGV04668.1"/>
    <property type="molecule type" value="Genomic_DNA"/>
</dbReference>
<keyword evidence="10" id="KW-1133">Transmembrane helix</keyword>
<evidence type="ECO:0000313" key="12">
    <source>
        <dbReference type="EMBL" id="TGV04668.1"/>
    </source>
</evidence>
<dbReference type="Pfam" id="PF02518">
    <property type="entry name" value="HATPase_c"/>
    <property type="match status" value="1"/>
</dbReference>
<dbReference type="SUPFAM" id="SSF48452">
    <property type="entry name" value="TPR-like"/>
    <property type="match status" value="1"/>
</dbReference>
<evidence type="ECO:0000256" key="5">
    <source>
        <dbReference type="ARBA" id="ARBA00022741"/>
    </source>
</evidence>
<dbReference type="CDD" id="cd16917">
    <property type="entry name" value="HATPase_UhpB-NarQ-NarX-like"/>
    <property type="match status" value="1"/>
</dbReference>
<evidence type="ECO:0000256" key="7">
    <source>
        <dbReference type="ARBA" id="ARBA00022840"/>
    </source>
</evidence>
<comment type="catalytic activity">
    <reaction evidence="1">
        <text>ATP + protein L-histidine = ADP + protein N-phospho-L-histidine.</text>
        <dbReference type="EC" id="2.7.13.3"/>
    </reaction>
</comment>
<keyword evidence="10" id="KW-0812">Transmembrane</keyword>